<evidence type="ECO:0000259" key="3">
    <source>
        <dbReference type="PROSITE" id="PS51186"/>
    </source>
</evidence>
<organism evidence="4 5">
    <name type="scientific">Aliiglaciecola litoralis</name>
    <dbReference type="NCBI Taxonomy" id="582857"/>
    <lineage>
        <taxon>Bacteria</taxon>
        <taxon>Pseudomonadati</taxon>
        <taxon>Pseudomonadota</taxon>
        <taxon>Gammaproteobacteria</taxon>
        <taxon>Alteromonadales</taxon>
        <taxon>Alteromonadaceae</taxon>
        <taxon>Aliiglaciecola</taxon>
    </lineage>
</organism>
<keyword evidence="5" id="KW-1185">Reference proteome</keyword>
<evidence type="ECO:0000313" key="5">
    <source>
        <dbReference type="Proteomes" id="UP001500359"/>
    </source>
</evidence>
<feature type="domain" description="N-acetyltransferase" evidence="3">
    <location>
        <begin position="70"/>
        <end position="216"/>
    </location>
</feature>
<dbReference type="SUPFAM" id="SSF55729">
    <property type="entry name" value="Acyl-CoA N-acyltransferases (Nat)"/>
    <property type="match status" value="1"/>
</dbReference>
<sequence length="216" mass="23557">MPTPVVVQAQQSDAELLASLIYASAAENLNSVFSGHKDDLTTAQRTKISVAYLRQALQSADGQFGYQNQYVIRHGSDLSACVSFWVNPMPDSFKQATLTSLLNFFSGLDCALILRNSQHLAQLVQTPDDQSLSVGHLAVGAKYRRQGHSKALLDFCEQQARSLGKTRLILDLNATNDAALKSYQSFGFKPINTVSPTDEGIALGLSAHIHMCKSLR</sequence>
<dbReference type="PROSITE" id="PS51186">
    <property type="entry name" value="GNAT"/>
    <property type="match status" value="1"/>
</dbReference>
<name>A0ABP3WQA2_9ALTE</name>
<dbReference type="CDD" id="cd04301">
    <property type="entry name" value="NAT_SF"/>
    <property type="match status" value="1"/>
</dbReference>
<dbReference type="Pfam" id="PF00583">
    <property type="entry name" value="Acetyltransf_1"/>
    <property type="match status" value="1"/>
</dbReference>
<dbReference type="Gene3D" id="3.40.630.30">
    <property type="match status" value="1"/>
</dbReference>
<evidence type="ECO:0000256" key="1">
    <source>
        <dbReference type="ARBA" id="ARBA00022679"/>
    </source>
</evidence>
<gene>
    <name evidence="4" type="ORF">GCM10009114_12760</name>
</gene>
<dbReference type="InterPro" id="IPR000182">
    <property type="entry name" value="GNAT_dom"/>
</dbReference>
<dbReference type="PANTHER" id="PTHR43877">
    <property type="entry name" value="AMINOALKYLPHOSPHONATE N-ACETYLTRANSFERASE-RELATED-RELATED"/>
    <property type="match status" value="1"/>
</dbReference>
<dbReference type="EMBL" id="BAAAFD010000002">
    <property type="protein sequence ID" value="GAA0854994.1"/>
    <property type="molecule type" value="Genomic_DNA"/>
</dbReference>
<dbReference type="Proteomes" id="UP001500359">
    <property type="component" value="Unassembled WGS sequence"/>
</dbReference>
<keyword evidence="2" id="KW-0012">Acyltransferase</keyword>
<dbReference type="InterPro" id="IPR050832">
    <property type="entry name" value="Bact_Acetyltransf"/>
</dbReference>
<protein>
    <recommendedName>
        <fullName evidence="3">N-acetyltransferase domain-containing protein</fullName>
    </recommendedName>
</protein>
<keyword evidence="1" id="KW-0808">Transferase</keyword>
<evidence type="ECO:0000256" key="2">
    <source>
        <dbReference type="ARBA" id="ARBA00023315"/>
    </source>
</evidence>
<dbReference type="RefSeq" id="WP_343857719.1">
    <property type="nucleotide sequence ID" value="NZ_BAAAFD010000002.1"/>
</dbReference>
<comment type="caution">
    <text evidence="4">The sequence shown here is derived from an EMBL/GenBank/DDBJ whole genome shotgun (WGS) entry which is preliminary data.</text>
</comment>
<dbReference type="InterPro" id="IPR016181">
    <property type="entry name" value="Acyl_CoA_acyltransferase"/>
</dbReference>
<reference evidence="5" key="1">
    <citation type="journal article" date="2019" name="Int. J. Syst. Evol. Microbiol.">
        <title>The Global Catalogue of Microorganisms (GCM) 10K type strain sequencing project: providing services to taxonomists for standard genome sequencing and annotation.</title>
        <authorList>
            <consortium name="The Broad Institute Genomics Platform"/>
            <consortium name="The Broad Institute Genome Sequencing Center for Infectious Disease"/>
            <person name="Wu L."/>
            <person name="Ma J."/>
        </authorList>
    </citation>
    <scope>NUCLEOTIDE SEQUENCE [LARGE SCALE GENOMIC DNA]</scope>
    <source>
        <strain evidence="5">JCM 15896</strain>
    </source>
</reference>
<dbReference type="PANTHER" id="PTHR43877:SF2">
    <property type="entry name" value="AMINOALKYLPHOSPHONATE N-ACETYLTRANSFERASE-RELATED"/>
    <property type="match status" value="1"/>
</dbReference>
<evidence type="ECO:0000313" key="4">
    <source>
        <dbReference type="EMBL" id="GAA0854994.1"/>
    </source>
</evidence>
<proteinExistence type="predicted"/>
<accession>A0ABP3WQA2</accession>